<protein>
    <submittedName>
        <fullName evidence="1">Uncharacterized protein</fullName>
    </submittedName>
</protein>
<reference evidence="1 2" key="1">
    <citation type="submission" date="2020-04" db="EMBL/GenBank/DDBJ databases">
        <title>Acinetobacter Taxon 24.</title>
        <authorList>
            <person name="Nemec A."/>
            <person name="Radolfova-Krizova L."/>
            <person name="Higgins P.G."/>
            <person name="Spanelova P."/>
        </authorList>
    </citation>
    <scope>NUCLEOTIDE SEQUENCE [LARGE SCALE GENOMIC DNA]</scope>
    <source>
        <strain evidence="1 2">ANC 5380</strain>
    </source>
</reference>
<name>A0A7Y2RDD2_9GAMM</name>
<sequence length="205" mass="23251">MSVENQDLILKLHDYDMVYAIEDQSKRPQNPFAIYDINTQIEVNYLIDNGVQQLIQSVSNGDHSALRISVSQLAINTLKIGYLVGAVIKEKDVKNVYFDNFLYPKEDYTGYCNDIYDTANLLKCAIGSGDVMLVKKEILHLLSRVYFSLPEFSRFSIHDDLVAVVKSQLLGSKINLDPINNEKTIWSCYKNIFLKGAKNSVKCIA</sequence>
<dbReference type="AlphaFoldDB" id="A0A7Y2RDD2"/>
<dbReference type="Proteomes" id="UP000569202">
    <property type="component" value="Unassembled WGS sequence"/>
</dbReference>
<gene>
    <name evidence="1" type="ORF">HLH17_02255</name>
</gene>
<dbReference type="EMBL" id="JABERL010000005">
    <property type="protein sequence ID" value="NNH76524.1"/>
    <property type="molecule type" value="Genomic_DNA"/>
</dbReference>
<evidence type="ECO:0000313" key="2">
    <source>
        <dbReference type="Proteomes" id="UP000569202"/>
    </source>
</evidence>
<dbReference type="RefSeq" id="WP_171539726.1">
    <property type="nucleotide sequence ID" value="NZ_JABERL010000005.1"/>
</dbReference>
<accession>A0A7Y2RDD2</accession>
<comment type="caution">
    <text evidence="1">The sequence shown here is derived from an EMBL/GenBank/DDBJ whole genome shotgun (WGS) entry which is preliminary data.</text>
</comment>
<proteinExistence type="predicted"/>
<organism evidence="1 2">
    <name type="scientific">Acinetobacter terrae</name>
    <dbReference type="NCBI Taxonomy" id="2731247"/>
    <lineage>
        <taxon>Bacteria</taxon>
        <taxon>Pseudomonadati</taxon>
        <taxon>Pseudomonadota</taxon>
        <taxon>Gammaproteobacteria</taxon>
        <taxon>Moraxellales</taxon>
        <taxon>Moraxellaceae</taxon>
        <taxon>Acinetobacter</taxon>
        <taxon>Acinetobacter Taxon 24</taxon>
    </lineage>
</organism>
<evidence type="ECO:0000313" key="1">
    <source>
        <dbReference type="EMBL" id="NNH76524.1"/>
    </source>
</evidence>